<name>A0A2V4BBN9_9PSEU</name>
<evidence type="ECO:0000313" key="1">
    <source>
        <dbReference type="EMBL" id="PXY32767.1"/>
    </source>
</evidence>
<dbReference type="SUPFAM" id="SSF52540">
    <property type="entry name" value="P-loop containing nucleoside triphosphate hydrolases"/>
    <property type="match status" value="1"/>
</dbReference>
<proteinExistence type="predicted"/>
<organism evidence="1 2">
    <name type="scientific">Prauserella muralis</name>
    <dbReference type="NCBI Taxonomy" id="588067"/>
    <lineage>
        <taxon>Bacteria</taxon>
        <taxon>Bacillati</taxon>
        <taxon>Actinomycetota</taxon>
        <taxon>Actinomycetes</taxon>
        <taxon>Pseudonocardiales</taxon>
        <taxon>Pseudonocardiaceae</taxon>
        <taxon>Prauserella</taxon>
    </lineage>
</organism>
<dbReference type="InterPro" id="IPR027417">
    <property type="entry name" value="P-loop_NTPase"/>
</dbReference>
<reference evidence="1 2" key="1">
    <citation type="submission" date="2016-07" db="EMBL/GenBank/DDBJ databases">
        <title>Draft genome sequence of Prauserella muralis DSM 45305, isolated from a mould-covered wall in an indoor environment.</title>
        <authorList>
            <person name="Ruckert C."/>
            <person name="Albersmeier A."/>
            <person name="Jiang C.-L."/>
            <person name="Jiang Y."/>
            <person name="Kalinowski J."/>
            <person name="Schneider O."/>
            <person name="Winkler A."/>
            <person name="Zotchev S.B."/>
        </authorList>
    </citation>
    <scope>NUCLEOTIDE SEQUENCE [LARGE SCALE GENOMIC DNA]</scope>
    <source>
        <strain evidence="1 2">DSM 45305</strain>
    </source>
</reference>
<protein>
    <submittedName>
        <fullName evidence="1">Uncharacterized protein</fullName>
    </submittedName>
</protein>
<keyword evidence="2" id="KW-1185">Reference proteome</keyword>
<gene>
    <name evidence="1" type="ORF">BAY60_06610</name>
</gene>
<dbReference type="EMBL" id="MASW01000001">
    <property type="protein sequence ID" value="PXY32767.1"/>
    <property type="molecule type" value="Genomic_DNA"/>
</dbReference>
<dbReference type="AlphaFoldDB" id="A0A2V4BBN9"/>
<dbReference type="Proteomes" id="UP000249915">
    <property type="component" value="Unassembled WGS sequence"/>
</dbReference>
<comment type="caution">
    <text evidence="1">The sequence shown here is derived from an EMBL/GenBank/DDBJ whole genome shotgun (WGS) entry which is preliminary data.</text>
</comment>
<evidence type="ECO:0000313" key="2">
    <source>
        <dbReference type="Proteomes" id="UP000249915"/>
    </source>
</evidence>
<sequence>MAGAPAGPRSLGSRLQRARTRRFVGRTAERELFAAALAADQPPFAVLHLYGPGGVGKSALLGQLRRTAEQAGRHVVAPDLGHVPVPGPAGYRDAVESALSRSEGGTQRIVVFDDLHWHPGLETWLREDLLPSLPEGDLVLLAGRTPLSEEWHADAGWRELLRSISLRNLDPEEARGYAEAEGLPRALSHQVADLTHGHPLALGLLVDAVRRADEQAHLPASLTELPDLVRVLLNRLLDEAPTKAHRIGLHVLGHAAITTEALLRAVVEESSERVFGWLRSLSFVDETPQGLRPHDLARDVLDADLRWRDAETHAEIHRRVRRYLLDRVQQLAEPDRIRIATEVLFLIRRHPAVEVHGRWDRLGLDDMAPIAEEHFPAVIELTRAQYGRAEADRAAHWLERQPGAFRVFRDDHGDLLGYAGYLNLDAADEADINADPGTRALWEFAQRHRPPLPGQAVKALRFLVERGITDDRRMQRTGTLTAIWCLIDILARPATAWDFLTTYTDLEYWQPFMRYLDYHREPDAEFDIGGRHRHVFAHDWRRVGVAEWLDLTAAQETGAPPPDTGSAPEVALSQVGFAEAVRRALADLRNDDRLAANPLTRTALVLRGAAEPSESSAERLRSLVIEAAESLRGDPRTENLHRVIDRTWLRPAPTQEKAAELLGLPFSTYRRHRNRGVELVTEWLWQRELTS</sequence>
<accession>A0A2V4BBN9</accession>